<dbReference type="EMBL" id="FMXB01000001">
    <property type="protein sequence ID" value="SDA37828.1"/>
    <property type="molecule type" value="Genomic_DNA"/>
</dbReference>
<reference evidence="1 2" key="1">
    <citation type="submission" date="2016-10" db="EMBL/GenBank/DDBJ databases">
        <authorList>
            <person name="Varghese N."/>
            <person name="Submissions S."/>
        </authorList>
    </citation>
    <scope>NUCLEOTIDE SEQUENCE [LARGE SCALE GENOMIC DNA]</scope>
    <source>
        <strain evidence="1 2">DSM 16643</strain>
    </source>
</reference>
<gene>
    <name evidence="1" type="ORF">SAMN02910315_00173</name>
</gene>
<keyword evidence="2" id="KW-1185">Reference proteome</keyword>
<dbReference type="RefSeq" id="WP_188118014.1">
    <property type="nucleotide sequence ID" value="NZ_FMXB01000001.1"/>
</dbReference>
<dbReference type="OrthoDB" id="91340at2157"/>
<name>A0A1G5UWV6_9EURY</name>
<evidence type="ECO:0000313" key="1">
    <source>
        <dbReference type="EMBL" id="SDA37828.1"/>
    </source>
</evidence>
<protein>
    <submittedName>
        <fullName evidence="1">Uncharacterized protein</fullName>
    </submittedName>
</protein>
<dbReference type="Proteomes" id="UP000323439">
    <property type="component" value="Unassembled WGS sequence"/>
</dbReference>
<organism evidence="1 2">
    <name type="scientific">Methanobrevibacter millerae</name>
    <dbReference type="NCBI Taxonomy" id="230361"/>
    <lineage>
        <taxon>Archaea</taxon>
        <taxon>Methanobacteriati</taxon>
        <taxon>Methanobacteriota</taxon>
        <taxon>Methanomada group</taxon>
        <taxon>Methanobacteria</taxon>
        <taxon>Methanobacteriales</taxon>
        <taxon>Methanobacteriaceae</taxon>
        <taxon>Methanobrevibacter</taxon>
    </lineage>
</organism>
<dbReference type="AlphaFoldDB" id="A0A1G5UWV6"/>
<sequence>MTKNKRVTISINNDLDIYFRKVASSKLLFTSGWYSKAVEEAMILWIENEEK</sequence>
<evidence type="ECO:0000313" key="2">
    <source>
        <dbReference type="Proteomes" id="UP000323439"/>
    </source>
</evidence>
<proteinExistence type="predicted"/>
<accession>A0A1G5UWV6</accession>